<evidence type="ECO:0000313" key="2">
    <source>
        <dbReference type="Proteomes" id="UP000789525"/>
    </source>
</evidence>
<organism evidence="1 2">
    <name type="scientific">Acaulospora colombiana</name>
    <dbReference type="NCBI Taxonomy" id="27376"/>
    <lineage>
        <taxon>Eukaryota</taxon>
        <taxon>Fungi</taxon>
        <taxon>Fungi incertae sedis</taxon>
        <taxon>Mucoromycota</taxon>
        <taxon>Glomeromycotina</taxon>
        <taxon>Glomeromycetes</taxon>
        <taxon>Diversisporales</taxon>
        <taxon>Acaulosporaceae</taxon>
        <taxon>Acaulospora</taxon>
    </lineage>
</organism>
<protein>
    <submittedName>
        <fullName evidence="1">3512_t:CDS:1</fullName>
    </submittedName>
</protein>
<reference evidence="1" key="1">
    <citation type="submission" date="2021-06" db="EMBL/GenBank/DDBJ databases">
        <authorList>
            <person name="Kallberg Y."/>
            <person name="Tangrot J."/>
            <person name="Rosling A."/>
        </authorList>
    </citation>
    <scope>NUCLEOTIDE SEQUENCE</scope>
    <source>
        <strain evidence="1">CL356</strain>
    </source>
</reference>
<dbReference type="Proteomes" id="UP000789525">
    <property type="component" value="Unassembled WGS sequence"/>
</dbReference>
<comment type="caution">
    <text evidence="1">The sequence shown here is derived from an EMBL/GenBank/DDBJ whole genome shotgun (WGS) entry which is preliminary data.</text>
</comment>
<evidence type="ECO:0000313" key="1">
    <source>
        <dbReference type="EMBL" id="CAG8551050.1"/>
    </source>
</evidence>
<dbReference type="EMBL" id="CAJVPT010008351">
    <property type="protein sequence ID" value="CAG8551050.1"/>
    <property type="molecule type" value="Genomic_DNA"/>
</dbReference>
<name>A0ACA9LWW6_9GLOM</name>
<proteinExistence type="predicted"/>
<gene>
    <name evidence="1" type="ORF">ACOLOM_LOCUS4854</name>
</gene>
<accession>A0ACA9LWW6</accession>
<sequence>MVPDQDKRSEDDSVKDTSQPINFPALNLNGENDSSPSGVASSVDNSLELDIEIENQRRLKALDINDCSITSSRESNLAISESAVTALSEMVDDTHMLIDSPAISPKSTLDDVRSWRTVAHNGFVTKDITPPRRISKPEITSRIDSRSSSSVNSVDGDFDKSAMGKTVTPSNDKYNYEIESNIDNDLEDEGNNSRGNNGEKQNDESRDRTPIHLGGMKQFDDFNSEPSSDDYESEGSIVMSDDNNQGKGRAKIRCPENRRNVRTVQRGKPNSITTAKSNEIEMIIDIVDNTITEFLYASFVFIHQSMGFTLSLSLNSMNFKYALNYRGDLEDENSFEKEIHHFKKEFKTRMRNQVWAFLFCVLVFLFLEILSLPKRAYQIIQLDLVNEQITIRSSLRKAKSRTNQLHKEIACLQHKREKIEIDLSKERKAFKRDEQIRKKLEQVHDFLSDIEILRESVMAENALWSEDENLDGFEGLLTNAAFKCCDVSYSVSAFDDTDRAPSSNGEGTLGTLHQFNALLEACEHIIRQSSDGDIPPL</sequence>
<keyword evidence="2" id="KW-1185">Reference proteome</keyword>